<sequence>FPFATKWQGTNWDSDLQTFKEKIQLLTNIFTRGTIALIVNLSLILIPILKGNWTTYFIGCLFIKLAYITCSWRDMGVIRIKGKYLLISDVITYGIIGLMTSMMIYF</sequence>
<dbReference type="AlphaFoldDB" id="X1IEK7"/>
<gene>
    <name evidence="2" type="ORF">S03H2_46538</name>
</gene>
<feature type="transmembrane region" description="Helical" evidence="1">
    <location>
        <begin position="84"/>
        <end position="105"/>
    </location>
</feature>
<protein>
    <recommendedName>
        <fullName evidence="3">MAPEG family protein</fullName>
    </recommendedName>
</protein>
<keyword evidence="1" id="KW-0812">Transmembrane</keyword>
<dbReference type="EMBL" id="BARU01029229">
    <property type="protein sequence ID" value="GAH64524.1"/>
    <property type="molecule type" value="Genomic_DNA"/>
</dbReference>
<evidence type="ECO:0000313" key="2">
    <source>
        <dbReference type="EMBL" id="GAH64524.1"/>
    </source>
</evidence>
<evidence type="ECO:0008006" key="3">
    <source>
        <dbReference type="Google" id="ProtNLM"/>
    </source>
</evidence>
<keyword evidence="1" id="KW-1133">Transmembrane helix</keyword>
<comment type="caution">
    <text evidence="2">The sequence shown here is derived from an EMBL/GenBank/DDBJ whole genome shotgun (WGS) entry which is preliminary data.</text>
</comment>
<feature type="transmembrane region" description="Helical" evidence="1">
    <location>
        <begin position="29"/>
        <end position="49"/>
    </location>
</feature>
<reference evidence="2" key="1">
    <citation type="journal article" date="2014" name="Front. Microbiol.">
        <title>High frequency of phylogenetically diverse reductive dehalogenase-homologous genes in deep subseafloor sedimentary metagenomes.</title>
        <authorList>
            <person name="Kawai M."/>
            <person name="Futagami T."/>
            <person name="Toyoda A."/>
            <person name="Takaki Y."/>
            <person name="Nishi S."/>
            <person name="Hori S."/>
            <person name="Arai W."/>
            <person name="Tsubouchi T."/>
            <person name="Morono Y."/>
            <person name="Uchiyama I."/>
            <person name="Ito T."/>
            <person name="Fujiyama A."/>
            <person name="Inagaki F."/>
            <person name="Takami H."/>
        </authorList>
    </citation>
    <scope>NUCLEOTIDE SEQUENCE</scope>
    <source>
        <strain evidence="2">Expedition CK06-06</strain>
    </source>
</reference>
<organism evidence="2">
    <name type="scientific">marine sediment metagenome</name>
    <dbReference type="NCBI Taxonomy" id="412755"/>
    <lineage>
        <taxon>unclassified sequences</taxon>
        <taxon>metagenomes</taxon>
        <taxon>ecological metagenomes</taxon>
    </lineage>
</organism>
<feature type="transmembrane region" description="Helical" evidence="1">
    <location>
        <begin position="55"/>
        <end position="72"/>
    </location>
</feature>
<evidence type="ECO:0000256" key="1">
    <source>
        <dbReference type="SAM" id="Phobius"/>
    </source>
</evidence>
<proteinExistence type="predicted"/>
<name>X1IEK7_9ZZZZ</name>
<feature type="non-terminal residue" evidence="2">
    <location>
        <position position="1"/>
    </location>
</feature>
<keyword evidence="1" id="KW-0472">Membrane</keyword>
<accession>X1IEK7</accession>